<evidence type="ECO:0000313" key="6">
    <source>
        <dbReference type="EMBL" id="KAA0193662.1"/>
    </source>
</evidence>
<dbReference type="GO" id="GO:0005737">
    <property type="term" value="C:cytoplasm"/>
    <property type="evidence" value="ECO:0007669"/>
    <property type="project" value="UniProtKB-SubCell"/>
</dbReference>
<gene>
    <name evidence="6" type="ORF">FBUS_08685</name>
</gene>
<dbReference type="Gene3D" id="3.30.2170.10">
    <property type="entry name" value="archaeoglobus fulgidus dsm 4304 superfamily"/>
    <property type="match status" value="1"/>
</dbReference>
<keyword evidence="2" id="KW-0963">Cytoplasm</keyword>
<evidence type="ECO:0000313" key="7">
    <source>
        <dbReference type="Proteomes" id="UP000728185"/>
    </source>
</evidence>
<evidence type="ECO:0000256" key="3">
    <source>
        <dbReference type="ARBA" id="ARBA00022722"/>
    </source>
</evidence>
<evidence type="ECO:0000256" key="1">
    <source>
        <dbReference type="ARBA" id="ARBA00004496"/>
    </source>
</evidence>
<dbReference type="AlphaFoldDB" id="A0A8E0RWB9"/>
<name>A0A8E0RWB9_9TREM</name>
<keyword evidence="5" id="KW-0378">Hydrolase</keyword>
<comment type="caution">
    <text evidence="6">The sequence shown here is derived from an EMBL/GenBank/DDBJ whole genome shotgun (WGS) entry which is preliminary data.</text>
</comment>
<comment type="subcellular location">
    <subcellularLocation>
        <location evidence="1">Cytoplasm</location>
    </subcellularLocation>
</comment>
<keyword evidence="3" id="KW-0540">Nuclease</keyword>
<dbReference type="EMBL" id="LUCM01004883">
    <property type="protein sequence ID" value="KAA0193662.1"/>
    <property type="molecule type" value="Genomic_DNA"/>
</dbReference>
<dbReference type="Proteomes" id="UP000728185">
    <property type="component" value="Unassembled WGS sequence"/>
</dbReference>
<dbReference type="GO" id="GO:0016891">
    <property type="term" value="F:RNA endonuclease activity producing 5'-phosphomonoesters, hydrolytic mechanism"/>
    <property type="evidence" value="ECO:0007669"/>
    <property type="project" value="TreeGrafter"/>
</dbReference>
<protein>
    <submittedName>
        <fullName evidence="6">Endonuclease V</fullName>
    </submittedName>
</protein>
<keyword evidence="7" id="KW-1185">Reference proteome</keyword>
<organism evidence="6 7">
    <name type="scientific">Fasciolopsis buskii</name>
    <dbReference type="NCBI Taxonomy" id="27845"/>
    <lineage>
        <taxon>Eukaryota</taxon>
        <taxon>Metazoa</taxon>
        <taxon>Spiralia</taxon>
        <taxon>Lophotrochozoa</taxon>
        <taxon>Platyhelminthes</taxon>
        <taxon>Trematoda</taxon>
        <taxon>Digenea</taxon>
        <taxon>Plagiorchiida</taxon>
        <taxon>Echinostomata</taxon>
        <taxon>Echinostomatoidea</taxon>
        <taxon>Fasciolidae</taxon>
        <taxon>Fasciolopsis</taxon>
    </lineage>
</organism>
<dbReference type="GO" id="GO:0005730">
    <property type="term" value="C:nucleolus"/>
    <property type="evidence" value="ECO:0007669"/>
    <property type="project" value="TreeGrafter"/>
</dbReference>
<dbReference type="PANTHER" id="PTHR28511">
    <property type="entry name" value="ENDONUCLEASE V"/>
    <property type="match status" value="1"/>
</dbReference>
<dbReference type="GO" id="GO:0003727">
    <property type="term" value="F:single-stranded RNA binding"/>
    <property type="evidence" value="ECO:0007669"/>
    <property type="project" value="TreeGrafter"/>
</dbReference>
<dbReference type="PANTHER" id="PTHR28511:SF1">
    <property type="entry name" value="ENDONUCLEASE V"/>
    <property type="match status" value="1"/>
</dbReference>
<dbReference type="Pfam" id="PF04493">
    <property type="entry name" value="Endonuclease_5"/>
    <property type="match status" value="1"/>
</dbReference>
<evidence type="ECO:0000256" key="2">
    <source>
        <dbReference type="ARBA" id="ARBA00022490"/>
    </source>
</evidence>
<dbReference type="OrthoDB" id="20018at2759"/>
<reference evidence="6" key="1">
    <citation type="submission" date="2019-05" db="EMBL/GenBank/DDBJ databases">
        <title>Annotation for the trematode Fasciolopsis buski.</title>
        <authorList>
            <person name="Choi Y.-J."/>
        </authorList>
    </citation>
    <scope>NUCLEOTIDE SEQUENCE</scope>
    <source>
        <strain evidence="6">HT</strain>
        <tissue evidence="6">Whole worm</tissue>
    </source>
</reference>
<sequence length="83" mass="9312">TQALLNTDNSINPIYVSPGHLISLDTACEIVLKMSRFRAPEPIRLADQISREKIRLLDAGHCEYGEDSSFDVWECEDTSDADD</sequence>
<proteinExistence type="predicted"/>
<keyword evidence="4 6" id="KW-0255">Endonuclease</keyword>
<evidence type="ECO:0000256" key="5">
    <source>
        <dbReference type="ARBA" id="ARBA00022801"/>
    </source>
</evidence>
<dbReference type="InterPro" id="IPR007581">
    <property type="entry name" value="Endonuclease-V"/>
</dbReference>
<dbReference type="GO" id="GO:0006281">
    <property type="term" value="P:DNA repair"/>
    <property type="evidence" value="ECO:0007669"/>
    <property type="project" value="InterPro"/>
</dbReference>
<accession>A0A8E0RWB9</accession>
<evidence type="ECO:0000256" key="4">
    <source>
        <dbReference type="ARBA" id="ARBA00022759"/>
    </source>
</evidence>
<feature type="non-terminal residue" evidence="6">
    <location>
        <position position="83"/>
    </location>
</feature>